<evidence type="ECO:0000313" key="1">
    <source>
        <dbReference type="EMBL" id="CAH1391642.1"/>
    </source>
</evidence>
<reference evidence="1" key="1">
    <citation type="submission" date="2022-01" db="EMBL/GenBank/DDBJ databases">
        <authorList>
            <person name="King R."/>
        </authorList>
    </citation>
    <scope>NUCLEOTIDE SEQUENCE</scope>
</reference>
<organism evidence="1 2">
    <name type="scientific">Nezara viridula</name>
    <name type="common">Southern green stink bug</name>
    <name type="synonym">Cimex viridulus</name>
    <dbReference type="NCBI Taxonomy" id="85310"/>
    <lineage>
        <taxon>Eukaryota</taxon>
        <taxon>Metazoa</taxon>
        <taxon>Ecdysozoa</taxon>
        <taxon>Arthropoda</taxon>
        <taxon>Hexapoda</taxon>
        <taxon>Insecta</taxon>
        <taxon>Pterygota</taxon>
        <taxon>Neoptera</taxon>
        <taxon>Paraneoptera</taxon>
        <taxon>Hemiptera</taxon>
        <taxon>Heteroptera</taxon>
        <taxon>Panheteroptera</taxon>
        <taxon>Pentatomomorpha</taxon>
        <taxon>Pentatomoidea</taxon>
        <taxon>Pentatomidae</taxon>
        <taxon>Pentatominae</taxon>
        <taxon>Nezara</taxon>
    </lineage>
</organism>
<protein>
    <recommendedName>
        <fullName evidence="3">Neuropeptide</fullName>
    </recommendedName>
</protein>
<name>A0A9P0E3H0_NEZVI</name>
<dbReference type="Pfam" id="PF08257">
    <property type="entry name" value="Sulfakinin"/>
    <property type="match status" value="2"/>
</dbReference>
<gene>
    <name evidence="1" type="ORF">NEZAVI_LOCUS2626</name>
</gene>
<proteinExistence type="predicted"/>
<evidence type="ECO:0000313" key="2">
    <source>
        <dbReference type="Proteomes" id="UP001152798"/>
    </source>
</evidence>
<dbReference type="InterPro" id="IPR013259">
    <property type="entry name" value="Sulfakinin"/>
</dbReference>
<sequence length="99" mass="11806">MFSYIEHPLWRRKPVIPNSSDFNDMQKMATGLLITWCLCLLLTADCRSYRGREVEDETDLELAKRQFNDYGHMRFGKRGGVTEDKFEDYGYMRFGRRQP</sequence>
<dbReference type="AlphaFoldDB" id="A0A9P0E3H0"/>
<dbReference type="EMBL" id="OV725077">
    <property type="protein sequence ID" value="CAH1391642.1"/>
    <property type="molecule type" value="Genomic_DNA"/>
</dbReference>
<dbReference type="Proteomes" id="UP001152798">
    <property type="component" value="Chromosome 1"/>
</dbReference>
<evidence type="ECO:0008006" key="3">
    <source>
        <dbReference type="Google" id="ProtNLM"/>
    </source>
</evidence>
<keyword evidence="2" id="KW-1185">Reference proteome</keyword>
<accession>A0A9P0E3H0</accession>
<dbReference type="OrthoDB" id="6360815at2759"/>